<protein>
    <submittedName>
        <fullName evidence="2">Uncharacterized protein</fullName>
    </submittedName>
</protein>
<accession>A0A976M4B2</accession>
<dbReference type="OrthoDB" id="449128at2759"/>
<gene>
    <name evidence="2" type="ORF">MACJ_000598</name>
</gene>
<name>A0A976M4B2_THEOR</name>
<evidence type="ECO:0000256" key="1">
    <source>
        <dbReference type="SAM" id="SignalP"/>
    </source>
</evidence>
<dbReference type="Proteomes" id="UP000244803">
    <property type="component" value="Chromosome 1"/>
</dbReference>
<sequence>MNVCIVIAIYILRICAVLAINSADVHRDGPIGLPGHVRLRNSDVYIKRRKHKIINTHSPEVDQFNKQIATHMGKSMDAMKQMSELVDNNHEYSILDTNSMDYNYGFNFIPEWFNTLPPSMNSPKEFVLDSLSSLAHMGLMSLISSDVFKNAYCSVFSSEEEKLVCLKNSVETINKIAQTGKQIMSLNFRVLVGGRTAKEALVSLNTLASNPDNVGLIRTLGSTIVMYITLMRELVGDESKALAGSVMTKLTDLPVASNVPDITTGGFGRVNVILPRPSRLHRADYDIAKLKAGAGEKELLTST</sequence>
<reference evidence="2" key="1">
    <citation type="submission" date="2022-07" db="EMBL/GenBank/DDBJ databases">
        <title>Evaluation of T. orientalis genome assembly methods using nanopore sequencing and analysis of variation between genomes.</title>
        <authorList>
            <person name="Yam J."/>
            <person name="Micallef M.L."/>
            <person name="Liu M."/>
            <person name="Djordjevic S.P."/>
            <person name="Bogema D.R."/>
            <person name="Jenkins C."/>
        </authorList>
    </citation>
    <scope>NUCLEOTIDE SEQUENCE</scope>
    <source>
        <strain evidence="2">Fish Creek</strain>
    </source>
</reference>
<keyword evidence="1" id="KW-0732">Signal</keyword>
<organism evidence="2 3">
    <name type="scientific">Theileria orientalis</name>
    <dbReference type="NCBI Taxonomy" id="68886"/>
    <lineage>
        <taxon>Eukaryota</taxon>
        <taxon>Sar</taxon>
        <taxon>Alveolata</taxon>
        <taxon>Apicomplexa</taxon>
        <taxon>Aconoidasida</taxon>
        <taxon>Piroplasmida</taxon>
        <taxon>Theileriidae</taxon>
        <taxon>Theileria</taxon>
    </lineage>
</organism>
<evidence type="ECO:0000313" key="3">
    <source>
        <dbReference type="Proteomes" id="UP000244803"/>
    </source>
</evidence>
<feature type="signal peptide" evidence="1">
    <location>
        <begin position="1"/>
        <end position="19"/>
    </location>
</feature>
<dbReference type="AlphaFoldDB" id="A0A976M4B2"/>
<feature type="chain" id="PRO_5037409289" evidence="1">
    <location>
        <begin position="20"/>
        <end position="303"/>
    </location>
</feature>
<proteinExistence type="predicted"/>
<evidence type="ECO:0000313" key="2">
    <source>
        <dbReference type="EMBL" id="UKJ88155.2"/>
    </source>
</evidence>
<dbReference type="EMBL" id="CP056065">
    <property type="protein sequence ID" value="UKJ88155.2"/>
    <property type="molecule type" value="Genomic_DNA"/>
</dbReference>